<evidence type="ECO:0000256" key="4">
    <source>
        <dbReference type="SAM" id="Coils"/>
    </source>
</evidence>
<evidence type="ECO:0000256" key="2">
    <source>
        <dbReference type="ARBA" id="ARBA00023125"/>
    </source>
</evidence>
<dbReference type="Proteomes" id="UP001150259">
    <property type="component" value="Unassembled WGS sequence"/>
</dbReference>
<dbReference type="Pfam" id="PF13411">
    <property type="entry name" value="MerR_1"/>
    <property type="match status" value="1"/>
</dbReference>
<keyword evidence="7" id="KW-1185">Reference proteome</keyword>
<dbReference type="PRINTS" id="PR00040">
    <property type="entry name" value="HTHMERR"/>
</dbReference>
<feature type="coiled-coil region" evidence="4">
    <location>
        <begin position="84"/>
        <end position="111"/>
    </location>
</feature>
<keyword evidence="2" id="KW-0238">DNA-binding</keyword>
<evidence type="ECO:0000313" key="6">
    <source>
        <dbReference type="EMBL" id="MDC5698468.1"/>
    </source>
</evidence>
<evidence type="ECO:0000256" key="3">
    <source>
        <dbReference type="ARBA" id="ARBA00023163"/>
    </source>
</evidence>
<dbReference type="SUPFAM" id="SSF46955">
    <property type="entry name" value="Putative DNA-binding domain"/>
    <property type="match status" value="1"/>
</dbReference>
<gene>
    <name evidence="6" type="ORF">OO014_14510</name>
</gene>
<keyword evidence="1" id="KW-0805">Transcription regulation</keyword>
<evidence type="ECO:0000313" key="7">
    <source>
        <dbReference type="Proteomes" id="UP001150259"/>
    </source>
</evidence>
<dbReference type="InterPro" id="IPR047057">
    <property type="entry name" value="MerR_fam"/>
</dbReference>
<keyword evidence="3" id="KW-0804">Transcription</keyword>
<evidence type="ECO:0000256" key="1">
    <source>
        <dbReference type="ARBA" id="ARBA00023015"/>
    </source>
</evidence>
<keyword evidence="4" id="KW-0175">Coiled coil</keyword>
<dbReference type="PROSITE" id="PS50937">
    <property type="entry name" value="HTH_MERR_2"/>
    <property type="match status" value="1"/>
</dbReference>
<dbReference type="Gene3D" id="1.10.1660.10">
    <property type="match status" value="1"/>
</dbReference>
<proteinExistence type="predicted"/>
<dbReference type="PANTHER" id="PTHR30204">
    <property type="entry name" value="REDOX-CYCLING DRUG-SENSING TRANSCRIPTIONAL ACTIVATOR SOXR"/>
    <property type="match status" value="1"/>
</dbReference>
<dbReference type="InterPro" id="IPR009061">
    <property type="entry name" value="DNA-bd_dom_put_sf"/>
</dbReference>
<dbReference type="InterPro" id="IPR000551">
    <property type="entry name" value="MerR-type_HTH_dom"/>
</dbReference>
<dbReference type="EMBL" id="JAPFQL010000068">
    <property type="protein sequence ID" value="MDC5698468.1"/>
    <property type="molecule type" value="Genomic_DNA"/>
</dbReference>
<accession>A0ABT5GJQ5</accession>
<evidence type="ECO:0000259" key="5">
    <source>
        <dbReference type="PROSITE" id="PS50937"/>
    </source>
</evidence>
<comment type="caution">
    <text evidence="6">The sequence shown here is derived from an EMBL/GenBank/DDBJ whole genome shotgun (WGS) entry which is preliminary data.</text>
</comment>
<dbReference type="PANTHER" id="PTHR30204:SF94">
    <property type="entry name" value="HEAVY METAL-DEPENDENT TRANSCRIPTIONAL REGULATOR HI_0293-RELATED"/>
    <property type="match status" value="1"/>
</dbReference>
<dbReference type="SMART" id="SM00422">
    <property type="entry name" value="HTH_MERR"/>
    <property type="match status" value="1"/>
</dbReference>
<reference evidence="6 7" key="1">
    <citation type="submission" date="2022-11" db="EMBL/GenBank/DDBJ databases">
        <title>Anaerobic phenanthrene biodegradation by a DNRA strain PheN6.</title>
        <authorList>
            <person name="Zhang Z."/>
        </authorList>
    </citation>
    <scope>NUCLEOTIDE SEQUENCE [LARGE SCALE GENOMIC DNA]</scope>
    <source>
        <strain evidence="6 7">PheN6</strain>
    </source>
</reference>
<name>A0ABT5GJQ5_9MICO</name>
<dbReference type="CDD" id="cd04770">
    <property type="entry name" value="HTH_HMRTR"/>
    <property type="match status" value="1"/>
</dbReference>
<organism evidence="6 7">
    <name type="scientific">Intrasporangium calvum</name>
    <dbReference type="NCBI Taxonomy" id="53358"/>
    <lineage>
        <taxon>Bacteria</taxon>
        <taxon>Bacillati</taxon>
        <taxon>Actinomycetota</taxon>
        <taxon>Actinomycetes</taxon>
        <taxon>Micrococcales</taxon>
        <taxon>Intrasporangiaceae</taxon>
        <taxon>Intrasporangium</taxon>
    </lineage>
</organism>
<protein>
    <submittedName>
        <fullName evidence="6">Heavy metal-responsive transcriptional regulator</fullName>
    </submittedName>
</protein>
<dbReference type="RefSeq" id="WP_272463040.1">
    <property type="nucleotide sequence ID" value="NZ_JAPFQL010000068.1"/>
</dbReference>
<feature type="domain" description="HTH merR-type" evidence="5">
    <location>
        <begin position="1"/>
        <end position="69"/>
    </location>
</feature>
<sequence>MRIGDVAGVAGVPTQTIRFYERRGLLPPPQRRANGYRDYEDSAVARLRFIRRSQAAGLTLMEVSSVLALRDAGDAPCTHVQSLLAAKLAEVRDRQRELAALETELEALITRGEELDPADCSDAAICQIIGSATSTGQAKI</sequence>